<protein>
    <recommendedName>
        <fullName evidence="2">TFIIB-type domain-containing protein</fullName>
    </recommendedName>
</protein>
<dbReference type="Gene3D" id="2.20.25.10">
    <property type="match status" value="1"/>
</dbReference>
<feature type="domain" description="TFIIB-type" evidence="2">
    <location>
        <begin position="1"/>
        <end position="28"/>
    </location>
</feature>
<dbReference type="SUPFAM" id="SSF57783">
    <property type="entry name" value="Zinc beta-ribbon"/>
    <property type="match status" value="1"/>
</dbReference>
<dbReference type="PROSITE" id="PS51134">
    <property type="entry name" value="ZF_TFIIB"/>
    <property type="match status" value="1"/>
</dbReference>
<dbReference type="EMBL" id="KE123920">
    <property type="protein sequence ID" value="EPB90452.1"/>
    <property type="molecule type" value="Genomic_DNA"/>
</dbReference>
<dbReference type="VEuPathDB" id="FungiDB:HMPREF1544_02660"/>
<organism evidence="3 4">
    <name type="scientific">Mucor circinelloides f. circinelloides (strain 1006PhL)</name>
    <name type="common">Mucormycosis agent</name>
    <name type="synonym">Calyptromyces circinelloides</name>
    <dbReference type="NCBI Taxonomy" id="1220926"/>
    <lineage>
        <taxon>Eukaryota</taxon>
        <taxon>Fungi</taxon>
        <taxon>Fungi incertae sedis</taxon>
        <taxon>Mucoromycota</taxon>
        <taxon>Mucoromycotina</taxon>
        <taxon>Mucoromycetes</taxon>
        <taxon>Mucorales</taxon>
        <taxon>Mucorineae</taxon>
        <taxon>Mucoraceae</taxon>
        <taxon>Mucor</taxon>
    </lineage>
</organism>
<dbReference type="InterPro" id="IPR013137">
    <property type="entry name" value="Znf_TFIIB"/>
</dbReference>
<keyword evidence="4" id="KW-1185">Reference proteome</keyword>
<evidence type="ECO:0000256" key="1">
    <source>
        <dbReference type="PROSITE-ProRule" id="PRU00469"/>
    </source>
</evidence>
<dbReference type="Proteomes" id="UP000014254">
    <property type="component" value="Unassembled WGS sequence"/>
</dbReference>
<sequence>MLCPSCKSNNVDYDDDVLVCQSCGTVLEDSTFQHSDFTSTSQNIAYFSGTKKAQTGKHKAAKESVDKIAAYFNIPDDLVIKAKQLIQQHSGEITNRCNMELALLAVYLVARDWLSTWSIDDFIENFPVPVDRAKLQRIQFVFAQESMVYKNVQFESSQNELERFLDVIIPYLRKQFAGSPKITKPTSIQLKQRTKALTSLGDEYLLNTGRKLRPTIIAAAIISYASIIISNTKTKSPRKMNIYQGLRLGVFRKCCIFSRRYLRLRLDEYTDFLLACAQNIPWIKDPKSKHVQYYLKDILDLYGKKEGKEPSLKLTDDQYSISVLKKGTETAKEREAMIQSAQQLVDNNNQPADHTSLVYCLYNLIRMGYKKEHIITWSEKTIRGTADSLCFREKYGTPLNTALDLDRDELDENDMLDSEIDLYMK</sequence>
<name>S2JPM0_MUCC1</name>
<dbReference type="GO" id="GO:0008270">
    <property type="term" value="F:zinc ion binding"/>
    <property type="evidence" value="ECO:0007669"/>
    <property type="project" value="UniProtKB-KW"/>
</dbReference>
<evidence type="ECO:0000259" key="2">
    <source>
        <dbReference type="PROSITE" id="PS51134"/>
    </source>
</evidence>
<keyword evidence="1" id="KW-0863">Zinc-finger</keyword>
<gene>
    <name evidence="3" type="ORF">HMPREF1544_02660</name>
</gene>
<proteinExistence type="predicted"/>
<evidence type="ECO:0000313" key="3">
    <source>
        <dbReference type="EMBL" id="EPB90452.1"/>
    </source>
</evidence>
<keyword evidence="1" id="KW-0479">Metal-binding</keyword>
<evidence type="ECO:0000313" key="4">
    <source>
        <dbReference type="Proteomes" id="UP000014254"/>
    </source>
</evidence>
<dbReference type="AlphaFoldDB" id="S2JPM0"/>
<accession>S2JPM0</accession>
<reference evidence="4" key="1">
    <citation type="submission" date="2013-05" db="EMBL/GenBank/DDBJ databases">
        <title>The Genome sequence of Mucor circinelloides f. circinelloides 1006PhL.</title>
        <authorList>
            <consortium name="The Broad Institute Genomics Platform"/>
            <person name="Cuomo C."/>
            <person name="Earl A."/>
            <person name="Findley K."/>
            <person name="Lee S.C."/>
            <person name="Walker B."/>
            <person name="Young S."/>
            <person name="Zeng Q."/>
            <person name="Gargeya S."/>
            <person name="Fitzgerald M."/>
            <person name="Haas B."/>
            <person name="Abouelleil A."/>
            <person name="Allen A.W."/>
            <person name="Alvarado L."/>
            <person name="Arachchi H.M."/>
            <person name="Berlin A.M."/>
            <person name="Chapman S.B."/>
            <person name="Gainer-Dewar J."/>
            <person name="Goldberg J."/>
            <person name="Griggs A."/>
            <person name="Gujja S."/>
            <person name="Hansen M."/>
            <person name="Howarth C."/>
            <person name="Imamovic A."/>
            <person name="Ireland A."/>
            <person name="Larimer J."/>
            <person name="McCowan C."/>
            <person name="Murphy C."/>
            <person name="Pearson M."/>
            <person name="Poon T.W."/>
            <person name="Priest M."/>
            <person name="Roberts A."/>
            <person name="Saif S."/>
            <person name="Shea T."/>
            <person name="Sisk P."/>
            <person name="Sykes S."/>
            <person name="Wortman J."/>
            <person name="Nusbaum C."/>
            <person name="Birren B."/>
        </authorList>
    </citation>
    <scope>NUCLEOTIDE SEQUENCE [LARGE SCALE GENOMIC DNA]</scope>
    <source>
        <strain evidence="4">1006PhL</strain>
    </source>
</reference>
<dbReference type="OrthoDB" id="2220037at2759"/>
<dbReference type="OMA" id="CHESMIR"/>
<dbReference type="eggNOG" id="ENOG502R9XX">
    <property type="taxonomic scope" value="Eukaryota"/>
</dbReference>
<dbReference type="InParanoid" id="S2JPM0"/>
<keyword evidence="1" id="KW-0862">Zinc</keyword>